<sequence length="375" mass="40128">MSSRRARLALATALALAVTVAGESGAQSVPDPAAPVVSQVALARSSVILTGAATSKVSVSLRISAPGGQTQGNASGASLDDPSHLSFPFVRLQRTEGAWYLPSLDERSLNRVSGSLSDGIWRATFSVPATYDGHWRVTAVCTQSADTTVTCADISPGPTTTLAVHGHDYPLLKVTSTPRAGGGFPHIEVTLLSSESRRPLAGRRLILCTNISCQESDPPRGLIITTDCRGRATPDTSRLPYFGENRVWNLASTTAPLESNTHWQDVTVRASVRYRFNVVGMPTSAPLGTSLRFTGSVRPERAGSLVVLQHWASHAWRPVGTTRTTSTGRYLLITKPSRAGHHLYRVVKHSDLCDPFRCLIVGHASEPLHISLTTP</sequence>
<accession>A0A6J7RHE3</accession>
<name>A0A6J7RHE3_9ZZZZ</name>
<gene>
    <name evidence="1" type="ORF">UFOPK3992_02141</name>
</gene>
<dbReference type="AlphaFoldDB" id="A0A6J7RHE3"/>
<proteinExistence type="predicted"/>
<organism evidence="1">
    <name type="scientific">freshwater metagenome</name>
    <dbReference type="NCBI Taxonomy" id="449393"/>
    <lineage>
        <taxon>unclassified sequences</taxon>
        <taxon>metagenomes</taxon>
        <taxon>ecological metagenomes</taxon>
    </lineage>
</organism>
<dbReference type="EMBL" id="CAFBOZ010000413">
    <property type="protein sequence ID" value="CAB5028131.1"/>
    <property type="molecule type" value="Genomic_DNA"/>
</dbReference>
<evidence type="ECO:0000313" key="1">
    <source>
        <dbReference type="EMBL" id="CAB5028131.1"/>
    </source>
</evidence>
<reference evidence="1" key="1">
    <citation type="submission" date="2020-05" db="EMBL/GenBank/DDBJ databases">
        <authorList>
            <person name="Chiriac C."/>
            <person name="Salcher M."/>
            <person name="Ghai R."/>
            <person name="Kavagutti S V."/>
        </authorList>
    </citation>
    <scope>NUCLEOTIDE SEQUENCE</scope>
</reference>
<protein>
    <submittedName>
        <fullName evidence="1">Unannotated protein</fullName>
    </submittedName>
</protein>